<organism evidence="3 4">
    <name type="scientific">Hymenobacter luteus</name>
    <dbReference type="NCBI Taxonomy" id="1411122"/>
    <lineage>
        <taxon>Bacteria</taxon>
        <taxon>Pseudomonadati</taxon>
        <taxon>Bacteroidota</taxon>
        <taxon>Cytophagia</taxon>
        <taxon>Cytophagales</taxon>
        <taxon>Hymenobacteraceae</taxon>
        <taxon>Hymenobacter</taxon>
    </lineage>
</organism>
<gene>
    <name evidence="3" type="ORF">HNQ93_002695</name>
</gene>
<proteinExistence type="predicted"/>
<dbReference type="AlphaFoldDB" id="A0A7W9T2M2"/>
<dbReference type="Proteomes" id="UP000532746">
    <property type="component" value="Unassembled WGS sequence"/>
</dbReference>
<name>A0A7W9T2M2_9BACT</name>
<feature type="signal peptide" evidence="2">
    <location>
        <begin position="1"/>
        <end position="22"/>
    </location>
</feature>
<evidence type="ECO:0000313" key="4">
    <source>
        <dbReference type="Proteomes" id="UP000532746"/>
    </source>
</evidence>
<dbReference type="RefSeq" id="WP_183403733.1">
    <property type="nucleotide sequence ID" value="NZ_JACHGG010000003.1"/>
</dbReference>
<dbReference type="EMBL" id="JACHGG010000003">
    <property type="protein sequence ID" value="MBB6059835.1"/>
    <property type="molecule type" value="Genomic_DNA"/>
</dbReference>
<accession>A0A7W9T2M2</accession>
<reference evidence="3 4" key="1">
    <citation type="submission" date="2020-08" db="EMBL/GenBank/DDBJ databases">
        <title>Genomic Encyclopedia of Type Strains, Phase IV (KMG-IV): sequencing the most valuable type-strain genomes for metagenomic binning, comparative biology and taxonomic classification.</title>
        <authorList>
            <person name="Goeker M."/>
        </authorList>
    </citation>
    <scope>NUCLEOTIDE SEQUENCE [LARGE SCALE GENOMIC DNA]</scope>
    <source>
        <strain evidence="3 4">DSM 26718</strain>
    </source>
</reference>
<feature type="chain" id="PRO_5031262512" evidence="2">
    <location>
        <begin position="23"/>
        <end position="78"/>
    </location>
</feature>
<sequence>MTRIVLLLVALLMIGVAEPVAAARPTRYARAKMRGKVYTHRPFYKRYKGHKKSKKRLSLFKQKARSHSSYKVGRHSTR</sequence>
<evidence type="ECO:0000256" key="2">
    <source>
        <dbReference type="SAM" id="SignalP"/>
    </source>
</evidence>
<comment type="caution">
    <text evidence="3">The sequence shown here is derived from an EMBL/GenBank/DDBJ whole genome shotgun (WGS) entry which is preliminary data.</text>
</comment>
<evidence type="ECO:0000313" key="3">
    <source>
        <dbReference type="EMBL" id="MBB6059835.1"/>
    </source>
</evidence>
<keyword evidence="4" id="KW-1185">Reference proteome</keyword>
<feature type="region of interest" description="Disordered" evidence="1">
    <location>
        <begin position="49"/>
        <end position="78"/>
    </location>
</feature>
<protein>
    <submittedName>
        <fullName evidence="3">Uncharacterized protein</fullName>
    </submittedName>
</protein>
<keyword evidence="2" id="KW-0732">Signal</keyword>
<evidence type="ECO:0000256" key="1">
    <source>
        <dbReference type="SAM" id="MobiDB-lite"/>
    </source>
</evidence>